<dbReference type="GO" id="GO:0046856">
    <property type="term" value="P:phosphatidylinositol dephosphorylation"/>
    <property type="evidence" value="ECO:0007669"/>
    <property type="project" value="TreeGrafter"/>
</dbReference>
<dbReference type="STRING" id="685588.A0A067SRW0"/>
<organism evidence="4 5">
    <name type="scientific">Galerina marginata (strain CBS 339.88)</name>
    <dbReference type="NCBI Taxonomy" id="685588"/>
    <lineage>
        <taxon>Eukaryota</taxon>
        <taxon>Fungi</taxon>
        <taxon>Dikarya</taxon>
        <taxon>Basidiomycota</taxon>
        <taxon>Agaricomycotina</taxon>
        <taxon>Agaricomycetes</taxon>
        <taxon>Agaricomycetidae</taxon>
        <taxon>Agaricales</taxon>
        <taxon>Agaricineae</taxon>
        <taxon>Strophariaceae</taxon>
        <taxon>Galerina</taxon>
    </lineage>
</organism>
<evidence type="ECO:0000256" key="1">
    <source>
        <dbReference type="SAM" id="MobiDB-lite"/>
    </source>
</evidence>
<feature type="domain" description="HSac2" evidence="3">
    <location>
        <begin position="836"/>
        <end position="990"/>
    </location>
</feature>
<evidence type="ECO:0000313" key="5">
    <source>
        <dbReference type="Proteomes" id="UP000027222"/>
    </source>
</evidence>
<dbReference type="InterPro" id="IPR034753">
    <property type="entry name" value="hSac2"/>
</dbReference>
<dbReference type="AlphaFoldDB" id="A0A067SRW0"/>
<feature type="compositionally biased region" description="Polar residues" evidence="1">
    <location>
        <begin position="259"/>
        <end position="297"/>
    </location>
</feature>
<dbReference type="Pfam" id="PF12456">
    <property type="entry name" value="hSac2"/>
    <property type="match status" value="1"/>
</dbReference>
<feature type="region of interest" description="Disordered" evidence="1">
    <location>
        <begin position="1"/>
        <end position="53"/>
    </location>
</feature>
<evidence type="ECO:0000259" key="3">
    <source>
        <dbReference type="PROSITE" id="PS51791"/>
    </source>
</evidence>
<feature type="region of interest" description="Disordered" evidence="1">
    <location>
        <begin position="259"/>
        <end position="298"/>
    </location>
</feature>
<evidence type="ECO:0008006" key="6">
    <source>
        <dbReference type="Google" id="ProtNLM"/>
    </source>
</evidence>
<sequence>MKRFLEKASKPFTLPLTSKANSSEAASAGSNQSAQSSNPTKLPRTTGPGLQPKYVVPPVPHPCPQSHLALLVTKEGLLIRPHIAGQNLAKSAHVRVSWGKNINIEEVETHDAVDEEELNWDDSVVVYGIVGILELFSCSYLLVITARTEVGSRAYDLSMIYGFGSSEIHIFIQVLDPSHAVYGIKGVTDIPLVEDRARIAVNTIAARNVALTRPSLLPRNREESNLTDTASDVGEPQEVYKGSPRVQFLSNPTIKFLTSRTSSNTNADIGSSIQRPSSAQSTVSDISTPSSEASVATSPVYKTLATRLSFWSRLSKRTNPSPINPEFPPIPEPMSLGEEQEVLDEIMNAGQKERAEVIESILATTAPPPVTVEERHSELETKVIRECIREFTKGDMYFAYNFDLTRSLQHKQEQILKSQKQHDLLAGLGALPSPENNHRVAISPMDGKFSALTEPYPTLPLWRRVDKQFWWNEWMSKPFVDAGLHSYILPIVQGYCQVTKFNMPADPIAVDEDTEVDYIIISRRSRHRPGLRYQRRGIDDGAHVANFVETETIVRVEREEKENIFSYVQIRGSIPLFWTQTGYGLKPPPVLATDRTHAQNLETLKKHFSNTIPAYGPHTIVNLAEQQGKEGVITQAYRDYMHELNMKDAQYCEYDFHTETKGMKYENISTLIESMERTFEAQGYFWVSDNVVFSQQKGVFRVNCIDCLDRTNVVQSAFARYVLNKQLGAVALLNPSNSGRTDADLAFNDVWANNGDAISRAYAGTSALKGDFTRTGKRDLSGMLNDGVNSLARMYTSTFSDWFCQAVIDFMLGNRTTTVFSEFLLKLKSTDPRDLIRLSKIRAEAIATSVSRVLPEGERLLSGWTMFAPEELNTKMGLKFEEKVLLLSAKALYIVSYDYTLEKVKLYTRVPLGDIITISKGAYILSPLEESSCDPVQNAGFIVTWLCSNQESRVTSYSVRNSLDFSSVSPPTTPTSPRFSLDGKGGRIRMRSNTLPALSNLLHNNASFTTAGANGSGPQRSFAAFKVLPIDPARVRRMSSYASDSYAGEGAMSEEMHGAGTCKEAVDLIVERIEKACEDIGGAQGEFIVSEDVVSLAEAQRMTSVYAKMEYGVKRLLWLGG</sequence>
<dbReference type="InterPro" id="IPR022158">
    <property type="entry name" value="Inositol_phosphatase"/>
</dbReference>
<evidence type="ECO:0000259" key="2">
    <source>
        <dbReference type="PROSITE" id="PS50275"/>
    </source>
</evidence>
<keyword evidence="5" id="KW-1185">Reference proteome</keyword>
<dbReference type="EMBL" id="KL142385">
    <property type="protein sequence ID" value="KDR73616.1"/>
    <property type="molecule type" value="Genomic_DNA"/>
</dbReference>
<proteinExistence type="predicted"/>
<accession>A0A067SRW0</accession>
<dbReference type="PANTHER" id="PTHR45662:SF7">
    <property type="entry name" value="SACI DOMAIN PROTEIN (AFU_ORTHOLOGUE AFUA_1G15890)"/>
    <property type="match status" value="1"/>
</dbReference>
<gene>
    <name evidence="4" type="ORF">GALMADRAFT_100419</name>
</gene>
<reference evidence="5" key="1">
    <citation type="journal article" date="2014" name="Proc. Natl. Acad. Sci. U.S.A.">
        <title>Extensive sampling of basidiomycete genomes demonstrates inadequacy of the white-rot/brown-rot paradigm for wood decay fungi.</title>
        <authorList>
            <person name="Riley R."/>
            <person name="Salamov A.A."/>
            <person name="Brown D.W."/>
            <person name="Nagy L.G."/>
            <person name="Floudas D."/>
            <person name="Held B.W."/>
            <person name="Levasseur A."/>
            <person name="Lombard V."/>
            <person name="Morin E."/>
            <person name="Otillar R."/>
            <person name="Lindquist E.A."/>
            <person name="Sun H."/>
            <person name="LaButti K.M."/>
            <person name="Schmutz J."/>
            <person name="Jabbour D."/>
            <person name="Luo H."/>
            <person name="Baker S.E."/>
            <person name="Pisabarro A.G."/>
            <person name="Walton J.D."/>
            <person name="Blanchette R.A."/>
            <person name="Henrissat B."/>
            <person name="Martin F."/>
            <person name="Cullen D."/>
            <person name="Hibbett D.S."/>
            <person name="Grigoriev I.V."/>
        </authorList>
    </citation>
    <scope>NUCLEOTIDE SEQUENCE [LARGE SCALE GENOMIC DNA]</scope>
    <source>
        <strain evidence="5">CBS 339.88</strain>
    </source>
</reference>
<name>A0A067SRW0_GALM3</name>
<dbReference type="HOGENOM" id="CLU_006249_0_0_1"/>
<dbReference type="InterPro" id="IPR002013">
    <property type="entry name" value="SAC_dom"/>
</dbReference>
<feature type="domain" description="SAC" evidence="2">
    <location>
        <begin position="392"/>
        <end position="764"/>
    </location>
</feature>
<protein>
    <recommendedName>
        <fullName evidence="6">SAC domain-containing protein</fullName>
    </recommendedName>
</protein>
<dbReference type="GO" id="GO:0043812">
    <property type="term" value="F:phosphatidylinositol-4-phosphate phosphatase activity"/>
    <property type="evidence" value="ECO:0007669"/>
    <property type="project" value="TreeGrafter"/>
</dbReference>
<evidence type="ECO:0000313" key="4">
    <source>
        <dbReference type="EMBL" id="KDR73616.1"/>
    </source>
</evidence>
<dbReference type="PANTHER" id="PTHR45662">
    <property type="entry name" value="PHOSPHATIDYLINOSITIDE PHOSPHATASE SAC1"/>
    <property type="match status" value="1"/>
</dbReference>
<dbReference type="Proteomes" id="UP000027222">
    <property type="component" value="Unassembled WGS sequence"/>
</dbReference>
<dbReference type="PROSITE" id="PS50275">
    <property type="entry name" value="SAC"/>
    <property type="match status" value="1"/>
</dbReference>
<feature type="compositionally biased region" description="Low complexity" evidence="1">
    <location>
        <begin position="18"/>
        <end position="38"/>
    </location>
</feature>
<dbReference type="GO" id="GO:0005783">
    <property type="term" value="C:endoplasmic reticulum"/>
    <property type="evidence" value="ECO:0007669"/>
    <property type="project" value="TreeGrafter"/>
</dbReference>
<dbReference type="Pfam" id="PF02383">
    <property type="entry name" value="Syja_N"/>
    <property type="match status" value="1"/>
</dbReference>
<dbReference type="OrthoDB" id="405996at2759"/>
<dbReference type="PROSITE" id="PS51791">
    <property type="entry name" value="HSAC2"/>
    <property type="match status" value="1"/>
</dbReference>